<evidence type="ECO:0000313" key="3">
    <source>
        <dbReference type="Proteomes" id="UP000593972"/>
    </source>
</evidence>
<feature type="domain" description="AAA" evidence="1">
    <location>
        <begin position="3"/>
        <end position="214"/>
    </location>
</feature>
<dbReference type="InterPro" id="IPR027417">
    <property type="entry name" value="P-loop_NTPase"/>
</dbReference>
<evidence type="ECO:0000313" key="2">
    <source>
        <dbReference type="EMBL" id="QOP56142.1"/>
    </source>
</evidence>
<proteinExistence type="predicted"/>
<organism evidence="2 3">
    <name type="scientific">Lacticaseibacillus paracasei</name>
    <name type="common">Lactobacillus paracasei</name>
    <dbReference type="NCBI Taxonomy" id="1597"/>
    <lineage>
        <taxon>Bacteria</taxon>
        <taxon>Bacillati</taxon>
        <taxon>Bacillota</taxon>
        <taxon>Bacilli</taxon>
        <taxon>Lactobacillales</taxon>
        <taxon>Lactobacillaceae</taxon>
        <taxon>Lacticaseibacillus</taxon>
    </lineage>
</organism>
<dbReference type="PANTHER" id="PTHR13696">
    <property type="entry name" value="P-LOOP CONTAINING NUCLEOSIDE TRIPHOSPHATE HYDROLASE"/>
    <property type="match status" value="1"/>
</dbReference>
<accession>A0ABD7BTX2</accession>
<gene>
    <name evidence="2" type="ORF">HCJ88_10350</name>
</gene>
<dbReference type="Gene3D" id="3.40.50.300">
    <property type="entry name" value="P-loop containing nucleotide triphosphate hydrolases"/>
    <property type="match status" value="1"/>
</dbReference>
<dbReference type="EMBL" id="CP050500">
    <property type="protein sequence ID" value="QOP56142.1"/>
    <property type="molecule type" value="Genomic_DNA"/>
</dbReference>
<dbReference type="RefSeq" id="WP_128517221.1">
    <property type="nucleotide sequence ID" value="NZ_CP050500.1"/>
</dbReference>
<protein>
    <submittedName>
        <fullName evidence="2">AAA family ATPase</fullName>
    </submittedName>
</protein>
<name>A0ABD7BTX2_LACPA</name>
<dbReference type="InterPro" id="IPR050678">
    <property type="entry name" value="DNA_Partitioning_ATPase"/>
</dbReference>
<dbReference type="PANTHER" id="PTHR13696:SF99">
    <property type="entry name" value="COBYRINIC ACID AC-DIAMIDE SYNTHASE"/>
    <property type="match status" value="1"/>
</dbReference>
<dbReference type="SUPFAM" id="SSF52540">
    <property type="entry name" value="P-loop containing nucleoside triphosphate hydrolases"/>
    <property type="match status" value="1"/>
</dbReference>
<reference evidence="2 3" key="1">
    <citation type="submission" date="2020-03" db="EMBL/GenBank/DDBJ databases">
        <title>Complete genome sequence of Lactobacillus paracasei strain NFFJ04, isolated from animal feed.</title>
        <authorList>
            <person name="Jung J.Y."/>
        </authorList>
    </citation>
    <scope>NUCLEOTIDE SEQUENCE [LARGE SCALE GENOMIC DNA]</scope>
    <source>
        <strain evidence="2 3">NFFJ04</strain>
    </source>
</reference>
<sequence>MTAKVISFINMKGGVGKTSLSINIADKLSERHSVLVIDVDPQFNATQSLLMYRSLLAKEYQQDELFPALSNENESDSANQESHARLKLEDESSEFFTKLSDNGRTVLQIFQPSTMNRHADIIQHISENLHLIPGDLNLASTVSGDTSDKIEVLDKYLKDEKLNESYAYIIIDCPPTWSILTHASLFASQYYVIPSRIDFYSSLGIELLQKKINLTLLSSMLYTKGLKHLRNLGIIYTMTHGGQVYEVNRKKKIKESLLSKKIDHLEDVSVFDSELPNVPSAAVKFIMYSNVSSDNRYSNLTNSIDRITKELSEKIGNEEDL</sequence>
<dbReference type="CDD" id="cd02042">
    <property type="entry name" value="ParAB_family"/>
    <property type="match status" value="1"/>
</dbReference>
<dbReference type="Proteomes" id="UP000593972">
    <property type="component" value="Chromosome"/>
</dbReference>
<dbReference type="Pfam" id="PF13614">
    <property type="entry name" value="AAA_31"/>
    <property type="match status" value="1"/>
</dbReference>
<dbReference type="InterPro" id="IPR025669">
    <property type="entry name" value="AAA_dom"/>
</dbReference>
<dbReference type="AlphaFoldDB" id="A0ABD7BTX2"/>
<evidence type="ECO:0000259" key="1">
    <source>
        <dbReference type="Pfam" id="PF13614"/>
    </source>
</evidence>